<evidence type="ECO:0000256" key="2">
    <source>
        <dbReference type="SAM" id="SignalP"/>
    </source>
</evidence>
<gene>
    <name evidence="3" type="ORF">CLV67_11681</name>
</gene>
<keyword evidence="3" id="KW-0645">Protease</keyword>
<dbReference type="Gene3D" id="2.60.40.1120">
    <property type="entry name" value="Carboxypeptidase-like, regulatory domain"/>
    <property type="match status" value="1"/>
</dbReference>
<protein>
    <submittedName>
        <fullName evidence="3">Carboxypeptidase family protein</fullName>
    </submittedName>
</protein>
<evidence type="ECO:0000313" key="4">
    <source>
        <dbReference type="Proteomes" id="UP000239415"/>
    </source>
</evidence>
<dbReference type="Pfam" id="PF13620">
    <property type="entry name" value="CarboxypepD_reg"/>
    <property type="match status" value="1"/>
</dbReference>
<feature type="signal peptide" evidence="2">
    <location>
        <begin position="1"/>
        <end position="32"/>
    </location>
</feature>
<proteinExistence type="predicted"/>
<keyword evidence="3" id="KW-0121">Carboxypeptidase</keyword>
<name>A0A2T0K394_9ACTN</name>
<dbReference type="Proteomes" id="UP000239415">
    <property type="component" value="Unassembled WGS sequence"/>
</dbReference>
<organism evidence="3 4">
    <name type="scientific">Actinoplanes italicus</name>
    <dbReference type="NCBI Taxonomy" id="113567"/>
    <lineage>
        <taxon>Bacteria</taxon>
        <taxon>Bacillati</taxon>
        <taxon>Actinomycetota</taxon>
        <taxon>Actinomycetes</taxon>
        <taxon>Micromonosporales</taxon>
        <taxon>Micromonosporaceae</taxon>
        <taxon>Actinoplanes</taxon>
    </lineage>
</organism>
<dbReference type="AlphaFoldDB" id="A0A2T0K394"/>
<dbReference type="InterPro" id="IPR008969">
    <property type="entry name" value="CarboxyPept-like_regulatory"/>
</dbReference>
<reference evidence="3 4" key="1">
    <citation type="submission" date="2018-03" db="EMBL/GenBank/DDBJ databases">
        <title>Genomic Encyclopedia of Archaeal and Bacterial Type Strains, Phase II (KMG-II): from individual species to whole genera.</title>
        <authorList>
            <person name="Goeker M."/>
        </authorList>
    </citation>
    <scope>NUCLEOTIDE SEQUENCE [LARGE SCALE GENOMIC DNA]</scope>
    <source>
        <strain evidence="3 4">DSM 43146</strain>
    </source>
</reference>
<keyword evidence="2" id="KW-0732">Signal</keyword>
<keyword evidence="1" id="KW-1133">Transmembrane helix</keyword>
<keyword evidence="3" id="KW-0378">Hydrolase</keyword>
<dbReference type="GO" id="GO:0004180">
    <property type="term" value="F:carboxypeptidase activity"/>
    <property type="evidence" value="ECO:0007669"/>
    <property type="project" value="UniProtKB-KW"/>
</dbReference>
<dbReference type="SUPFAM" id="SSF49464">
    <property type="entry name" value="Carboxypeptidase regulatory domain-like"/>
    <property type="match status" value="1"/>
</dbReference>
<dbReference type="PROSITE" id="PS51318">
    <property type="entry name" value="TAT"/>
    <property type="match status" value="1"/>
</dbReference>
<feature type="transmembrane region" description="Helical" evidence="1">
    <location>
        <begin position="286"/>
        <end position="304"/>
    </location>
</feature>
<dbReference type="RefSeq" id="WP_106325404.1">
    <property type="nucleotide sequence ID" value="NZ_BOMO01000149.1"/>
</dbReference>
<evidence type="ECO:0000313" key="3">
    <source>
        <dbReference type="EMBL" id="PRX17305.1"/>
    </source>
</evidence>
<feature type="chain" id="PRO_5015690484" evidence="2">
    <location>
        <begin position="33"/>
        <end position="317"/>
    </location>
</feature>
<dbReference type="EMBL" id="PVMZ01000016">
    <property type="protein sequence ID" value="PRX17305.1"/>
    <property type="molecule type" value="Genomic_DNA"/>
</dbReference>
<comment type="caution">
    <text evidence="3">The sequence shown here is derived from an EMBL/GenBank/DDBJ whole genome shotgun (WGS) entry which is preliminary data.</text>
</comment>
<dbReference type="OrthoDB" id="3293460at2"/>
<accession>A0A2T0K394</accession>
<keyword evidence="1" id="KW-0472">Membrane</keyword>
<sequence length="317" mass="32187">MTTRSRSRWVRAAAWVGLTGAMLAVPAAPVTAAPAPIRILSVSAENVEPGDKVRVRFRVTNTGKAAESAIVVVGGGLRCTTGCRAEPNLAAGSSRDFEATLVAPAASPGEVSGLNISVAVRLGGQNSYDFKMVYVHGKGTSPTGTGQEPAAVKRVSGRVRDSGGKAVGGVSLTLRDKAGHEYRTTSDRSGRFAVTSTARKPIAAGAITVVATKDGYDTARTTARGSAGDTVNVRLTLPAKSAPPTTSPAPEVSASPLAIAGNPLAATPPALETVSDDSSASLPFKLLGGLLVAVGLGALALMVLRRRNAAKDPLSRA</sequence>
<keyword evidence="4" id="KW-1185">Reference proteome</keyword>
<dbReference type="InterPro" id="IPR006311">
    <property type="entry name" value="TAT_signal"/>
</dbReference>
<keyword evidence="1" id="KW-0812">Transmembrane</keyword>
<evidence type="ECO:0000256" key="1">
    <source>
        <dbReference type="SAM" id="Phobius"/>
    </source>
</evidence>